<evidence type="ECO:0000313" key="1">
    <source>
        <dbReference type="EMBL" id="GFY70940.1"/>
    </source>
</evidence>
<dbReference type="Proteomes" id="UP000886998">
    <property type="component" value="Unassembled WGS sequence"/>
</dbReference>
<accession>A0A8X7CMA6</accession>
<dbReference type="OrthoDB" id="10579034at2759"/>
<evidence type="ECO:0000313" key="2">
    <source>
        <dbReference type="Proteomes" id="UP000886998"/>
    </source>
</evidence>
<protein>
    <submittedName>
        <fullName evidence="1">Uncharacterized protein</fullName>
    </submittedName>
</protein>
<organism evidence="1 2">
    <name type="scientific">Trichonephila inaurata madagascariensis</name>
    <dbReference type="NCBI Taxonomy" id="2747483"/>
    <lineage>
        <taxon>Eukaryota</taxon>
        <taxon>Metazoa</taxon>
        <taxon>Ecdysozoa</taxon>
        <taxon>Arthropoda</taxon>
        <taxon>Chelicerata</taxon>
        <taxon>Arachnida</taxon>
        <taxon>Araneae</taxon>
        <taxon>Araneomorphae</taxon>
        <taxon>Entelegynae</taxon>
        <taxon>Araneoidea</taxon>
        <taxon>Nephilidae</taxon>
        <taxon>Trichonephila</taxon>
        <taxon>Trichonephila inaurata</taxon>
    </lineage>
</organism>
<keyword evidence="2" id="KW-1185">Reference proteome</keyword>
<gene>
    <name evidence="1" type="primary">AVEN_88668_1</name>
    <name evidence="1" type="ORF">TNIN_437531</name>
</gene>
<reference evidence="1" key="1">
    <citation type="submission" date="2020-08" db="EMBL/GenBank/DDBJ databases">
        <title>Multicomponent nature underlies the extraordinary mechanical properties of spider dragline silk.</title>
        <authorList>
            <person name="Kono N."/>
            <person name="Nakamura H."/>
            <person name="Mori M."/>
            <person name="Yoshida Y."/>
            <person name="Ohtoshi R."/>
            <person name="Malay A.D."/>
            <person name="Moran D.A.P."/>
            <person name="Tomita M."/>
            <person name="Numata K."/>
            <person name="Arakawa K."/>
        </authorList>
    </citation>
    <scope>NUCLEOTIDE SEQUENCE</scope>
</reference>
<dbReference type="AlphaFoldDB" id="A0A8X7CMA6"/>
<sequence length="103" mass="11928">MYEEKKGSIKVARGRVTGSLTRLENGADDLNLMNEILIHLQILEELFVDFEWLDSELRSEESEIIEFEKRFFDLKLKFQDKIDAIDASRSINTSGQNTLVCKT</sequence>
<dbReference type="EMBL" id="BMAV01018525">
    <property type="protein sequence ID" value="GFY70940.1"/>
    <property type="molecule type" value="Genomic_DNA"/>
</dbReference>
<proteinExistence type="predicted"/>
<name>A0A8X7CMA6_9ARAC</name>
<comment type="caution">
    <text evidence="1">The sequence shown here is derived from an EMBL/GenBank/DDBJ whole genome shotgun (WGS) entry which is preliminary data.</text>
</comment>